<comment type="similarity">
    <text evidence="1">Belongs to the PPR family. P subfamily.</text>
</comment>
<dbReference type="PANTHER" id="PTHR47939">
    <property type="entry name" value="MEMBRANE-ASSOCIATED SALT-INDUCIBLE PROTEIN-LIKE"/>
    <property type="match status" value="1"/>
</dbReference>
<dbReference type="InterPro" id="IPR011990">
    <property type="entry name" value="TPR-like_helical_dom_sf"/>
</dbReference>
<evidence type="ECO:0000256" key="2">
    <source>
        <dbReference type="ARBA" id="ARBA00022737"/>
    </source>
</evidence>
<gene>
    <name evidence="4" type="ORF">H6P81_005317</name>
</gene>
<keyword evidence="5" id="KW-1185">Reference proteome</keyword>
<protein>
    <recommendedName>
        <fullName evidence="6">Pentatricopeptide repeat-containing protein</fullName>
    </recommendedName>
</protein>
<dbReference type="AlphaFoldDB" id="A0AAV7EUM1"/>
<dbReference type="Proteomes" id="UP000825729">
    <property type="component" value="Unassembled WGS sequence"/>
</dbReference>
<proteinExistence type="inferred from homology"/>
<dbReference type="InterPro" id="IPR050667">
    <property type="entry name" value="PPR-containing_protein"/>
</dbReference>
<evidence type="ECO:0000313" key="4">
    <source>
        <dbReference type="EMBL" id="KAG9452413.1"/>
    </source>
</evidence>
<comment type="caution">
    <text evidence="4">The sequence shown here is derived from an EMBL/GenBank/DDBJ whole genome shotgun (WGS) entry which is preliminary data.</text>
</comment>
<name>A0AAV7EUM1_ARIFI</name>
<dbReference type="EMBL" id="JAINDJ010000003">
    <property type="protein sequence ID" value="KAG9452413.1"/>
    <property type="molecule type" value="Genomic_DNA"/>
</dbReference>
<sequence length="367" mass="42143">MRVIGHAVVCNVDGALKLFSKMRFNGRDLKSFACHVLLNHFVEGDRLKGADTISEEISSRGLENPVARCIRLKDLFLQNKVEEAKMYFLELEKSEFKFDERFISSLTSILCKQGNFWEAQSLLEMYKSSSCGVRKLDKMIKLLEVDSEGSAMLDNVVWNKYILSFCEAGSAYEDFLIPKVLQIPGFVLDRCLVCRLINDFVKRKRGDLATELLLKNREYGRIMPKRSCLTLIRFLCEMSQLKEVFDLLEKLLTGEESEDRYIFNCFIEGVGYAKKPEIAQKLFSRMIVRGVRPCMTTKILLLHGYLEGGWIPTAMHSFDTFAKKGGPGTKQGQREEAKRLHEEMECKGFYPSEKTRLMWDVMMSSGS</sequence>
<accession>A0AAV7EUM1</accession>
<dbReference type="PROSITE" id="PS51375">
    <property type="entry name" value="PPR"/>
    <property type="match status" value="1"/>
</dbReference>
<evidence type="ECO:0008006" key="6">
    <source>
        <dbReference type="Google" id="ProtNLM"/>
    </source>
</evidence>
<feature type="repeat" description="PPR" evidence="3">
    <location>
        <begin position="259"/>
        <end position="293"/>
    </location>
</feature>
<dbReference type="Pfam" id="PF01535">
    <property type="entry name" value="PPR"/>
    <property type="match status" value="3"/>
</dbReference>
<evidence type="ECO:0000256" key="1">
    <source>
        <dbReference type="ARBA" id="ARBA00007626"/>
    </source>
</evidence>
<keyword evidence="2" id="KW-0677">Repeat</keyword>
<evidence type="ECO:0000313" key="5">
    <source>
        <dbReference type="Proteomes" id="UP000825729"/>
    </source>
</evidence>
<reference evidence="4 5" key="1">
    <citation type="submission" date="2021-07" db="EMBL/GenBank/DDBJ databases">
        <title>The Aristolochia fimbriata genome: insights into angiosperm evolution, floral development and chemical biosynthesis.</title>
        <authorList>
            <person name="Jiao Y."/>
        </authorList>
    </citation>
    <scope>NUCLEOTIDE SEQUENCE [LARGE SCALE GENOMIC DNA]</scope>
    <source>
        <strain evidence="4">IBCAS-2021</strain>
        <tissue evidence="4">Leaf</tissue>
    </source>
</reference>
<dbReference type="Gene3D" id="1.25.40.10">
    <property type="entry name" value="Tetratricopeptide repeat domain"/>
    <property type="match status" value="2"/>
</dbReference>
<evidence type="ECO:0000256" key="3">
    <source>
        <dbReference type="PROSITE-ProRule" id="PRU00708"/>
    </source>
</evidence>
<organism evidence="4 5">
    <name type="scientific">Aristolochia fimbriata</name>
    <name type="common">White veined hardy Dutchman's pipe vine</name>
    <dbReference type="NCBI Taxonomy" id="158543"/>
    <lineage>
        <taxon>Eukaryota</taxon>
        <taxon>Viridiplantae</taxon>
        <taxon>Streptophyta</taxon>
        <taxon>Embryophyta</taxon>
        <taxon>Tracheophyta</taxon>
        <taxon>Spermatophyta</taxon>
        <taxon>Magnoliopsida</taxon>
        <taxon>Magnoliidae</taxon>
        <taxon>Piperales</taxon>
        <taxon>Aristolochiaceae</taxon>
        <taxon>Aristolochia</taxon>
    </lineage>
</organism>
<dbReference type="PANTHER" id="PTHR47939:SF5">
    <property type="entry name" value="PENTACOTRIPEPTIDE-REPEAT REGION OF PRORP DOMAIN-CONTAINING PROTEIN"/>
    <property type="match status" value="1"/>
</dbReference>
<dbReference type="InterPro" id="IPR002885">
    <property type="entry name" value="PPR_rpt"/>
</dbReference>